<reference evidence="1 2" key="1">
    <citation type="journal article" date="2021" name="Nat. Plants">
        <title>The Taxus genome provides insights into paclitaxel biosynthesis.</title>
        <authorList>
            <person name="Xiong X."/>
            <person name="Gou J."/>
            <person name="Liao Q."/>
            <person name="Li Y."/>
            <person name="Zhou Q."/>
            <person name="Bi G."/>
            <person name="Li C."/>
            <person name="Du R."/>
            <person name="Wang X."/>
            <person name="Sun T."/>
            <person name="Guo L."/>
            <person name="Liang H."/>
            <person name="Lu P."/>
            <person name="Wu Y."/>
            <person name="Zhang Z."/>
            <person name="Ro D.K."/>
            <person name="Shang Y."/>
            <person name="Huang S."/>
            <person name="Yan J."/>
        </authorList>
    </citation>
    <scope>NUCLEOTIDE SEQUENCE [LARGE SCALE GENOMIC DNA]</scope>
    <source>
        <strain evidence="1">Ta-2019</strain>
    </source>
</reference>
<proteinExistence type="predicted"/>
<gene>
    <name evidence="1" type="ORF">KI387_017991</name>
</gene>
<organism evidence="1 2">
    <name type="scientific">Taxus chinensis</name>
    <name type="common">Chinese yew</name>
    <name type="synonym">Taxus wallichiana var. chinensis</name>
    <dbReference type="NCBI Taxonomy" id="29808"/>
    <lineage>
        <taxon>Eukaryota</taxon>
        <taxon>Viridiplantae</taxon>
        <taxon>Streptophyta</taxon>
        <taxon>Embryophyta</taxon>
        <taxon>Tracheophyta</taxon>
        <taxon>Spermatophyta</taxon>
        <taxon>Pinopsida</taxon>
        <taxon>Pinidae</taxon>
        <taxon>Conifers II</taxon>
        <taxon>Cupressales</taxon>
        <taxon>Taxaceae</taxon>
        <taxon>Taxus</taxon>
    </lineage>
</organism>
<dbReference type="AlphaFoldDB" id="A0AA38GHQ2"/>
<evidence type="ECO:0000313" key="1">
    <source>
        <dbReference type="EMBL" id="KAH9323352.1"/>
    </source>
</evidence>
<protein>
    <submittedName>
        <fullName evidence="1">Uncharacterized protein</fullName>
    </submittedName>
</protein>
<keyword evidence="2" id="KW-1185">Reference proteome</keyword>
<feature type="non-terminal residue" evidence="1">
    <location>
        <position position="64"/>
    </location>
</feature>
<accession>A0AA38GHQ2</accession>
<feature type="non-terminal residue" evidence="1">
    <location>
        <position position="1"/>
    </location>
</feature>
<dbReference type="Proteomes" id="UP000824469">
    <property type="component" value="Unassembled WGS sequence"/>
</dbReference>
<sequence>VPLLVKPMEEAEVKPQVVEALATTQSGEEGATPNPKEEEYIPAVEEDHIVSEAPSVGAGHRRTF</sequence>
<dbReference type="EMBL" id="JAHRHJ020000003">
    <property type="protein sequence ID" value="KAH9323352.1"/>
    <property type="molecule type" value="Genomic_DNA"/>
</dbReference>
<name>A0AA38GHQ2_TAXCH</name>
<evidence type="ECO:0000313" key="2">
    <source>
        <dbReference type="Proteomes" id="UP000824469"/>
    </source>
</evidence>
<comment type="caution">
    <text evidence="1">The sequence shown here is derived from an EMBL/GenBank/DDBJ whole genome shotgun (WGS) entry which is preliminary data.</text>
</comment>